<dbReference type="EMBL" id="VYZN01000009">
    <property type="protein sequence ID" value="KAE9543287.1"/>
    <property type="molecule type" value="Genomic_DNA"/>
</dbReference>
<comment type="caution">
    <text evidence="1">The sequence shown here is derived from an EMBL/GenBank/DDBJ whole genome shotgun (WGS) entry which is preliminary data.</text>
</comment>
<evidence type="ECO:0000313" key="2">
    <source>
        <dbReference type="Proteomes" id="UP000475862"/>
    </source>
</evidence>
<evidence type="ECO:0000313" key="1">
    <source>
        <dbReference type="EMBL" id="KAE9543287.1"/>
    </source>
</evidence>
<dbReference type="AlphaFoldDB" id="A0A6G0U2V3"/>
<gene>
    <name evidence="1" type="ORF">AGLY_003198</name>
</gene>
<organism evidence="1 2">
    <name type="scientific">Aphis glycines</name>
    <name type="common">Soybean aphid</name>
    <dbReference type="NCBI Taxonomy" id="307491"/>
    <lineage>
        <taxon>Eukaryota</taxon>
        <taxon>Metazoa</taxon>
        <taxon>Ecdysozoa</taxon>
        <taxon>Arthropoda</taxon>
        <taxon>Hexapoda</taxon>
        <taxon>Insecta</taxon>
        <taxon>Pterygota</taxon>
        <taxon>Neoptera</taxon>
        <taxon>Paraneoptera</taxon>
        <taxon>Hemiptera</taxon>
        <taxon>Sternorrhyncha</taxon>
        <taxon>Aphidomorpha</taxon>
        <taxon>Aphidoidea</taxon>
        <taxon>Aphididae</taxon>
        <taxon>Aphidini</taxon>
        <taxon>Aphis</taxon>
        <taxon>Aphis</taxon>
    </lineage>
</organism>
<keyword evidence="2" id="KW-1185">Reference proteome</keyword>
<accession>A0A6G0U2V3</accession>
<reference evidence="1 2" key="1">
    <citation type="submission" date="2019-08" db="EMBL/GenBank/DDBJ databases">
        <title>The genome of the soybean aphid Biotype 1, its phylome, world population structure and adaptation to the North American continent.</title>
        <authorList>
            <person name="Giordano R."/>
            <person name="Donthu R.K."/>
            <person name="Hernandez A.G."/>
            <person name="Wright C.L."/>
            <person name="Zimin A.V."/>
        </authorList>
    </citation>
    <scope>NUCLEOTIDE SEQUENCE [LARGE SCALE GENOMIC DNA]</scope>
    <source>
        <tissue evidence="1">Whole aphids</tissue>
    </source>
</reference>
<name>A0A6G0U2V3_APHGL</name>
<sequence>MEYRPVLLNGSSRTTITMMYSYVGLTWSSSFAILKILHDAHITELVCMKRLKTYLINSMKEINIPYSLVTGCYAPIILVDVESSFSMYEKILSDNRASFTSANLRKYMKLFKNYVFFYFKDRFFCFRLENAKVHRYRSYFQTHHYNEMYLNKLKNPKKIISMNISMFSKVYVRCIDMSITAIGTKDNLCGLRCRKRIIMSLFAYRFKAICTKSFVDTKPTMICYKIKTEYAVVYSKIWSTKKIRSLVCVLFIQIISSYSYHSPKYKLIEEWTNNNIFSLCVIINWTENCVKPKFKEDRKQNSLIIGRPKRQILKKQLIDETTVNSQTIGGTQNTKNKGKERSILRQIVQVKRFSSHYSMNYEELKKRHLSSLVFAHRDCLYFIRVSKSLYEAINFYTYKIGNYDKPSRMTSATNNYIL</sequence>
<protein>
    <submittedName>
        <fullName evidence="1">Uncharacterized protein</fullName>
    </submittedName>
</protein>
<dbReference type="Proteomes" id="UP000475862">
    <property type="component" value="Unassembled WGS sequence"/>
</dbReference>
<proteinExistence type="predicted"/>